<gene>
    <name evidence="2" type="ORF">ACFFGS_03570</name>
</gene>
<feature type="transmembrane region" description="Helical" evidence="1">
    <location>
        <begin position="85"/>
        <end position="104"/>
    </location>
</feature>
<organism evidence="2 3">
    <name type="scientific">Lactiplantibacillus plajomi</name>
    <dbReference type="NCBI Taxonomy" id="1457217"/>
    <lineage>
        <taxon>Bacteria</taxon>
        <taxon>Bacillati</taxon>
        <taxon>Bacillota</taxon>
        <taxon>Bacilli</taxon>
        <taxon>Lactobacillales</taxon>
        <taxon>Lactobacillaceae</taxon>
        <taxon>Lactiplantibacillus</taxon>
    </lineage>
</organism>
<feature type="transmembrane region" description="Helical" evidence="1">
    <location>
        <begin position="21"/>
        <end position="37"/>
    </location>
</feature>
<comment type="caution">
    <text evidence="2">The sequence shown here is derived from an EMBL/GenBank/DDBJ whole genome shotgun (WGS) entry which is preliminary data.</text>
</comment>
<keyword evidence="1" id="KW-1133">Transmembrane helix</keyword>
<protein>
    <recommendedName>
        <fullName evidence="4">Integral membrane protein</fullName>
    </recommendedName>
</protein>
<keyword evidence="1" id="KW-0812">Transmembrane</keyword>
<evidence type="ECO:0000256" key="1">
    <source>
        <dbReference type="SAM" id="Phobius"/>
    </source>
</evidence>
<dbReference type="EMBL" id="JBHLUK010000021">
    <property type="protein sequence ID" value="MFC0423202.1"/>
    <property type="molecule type" value="Genomic_DNA"/>
</dbReference>
<dbReference type="RefSeq" id="WP_137645957.1">
    <property type="nucleotide sequence ID" value="NZ_BAABRM010000031.1"/>
</dbReference>
<dbReference type="Proteomes" id="UP001589855">
    <property type="component" value="Unassembled WGS sequence"/>
</dbReference>
<reference evidence="2 3" key="1">
    <citation type="submission" date="2024-09" db="EMBL/GenBank/DDBJ databases">
        <authorList>
            <person name="Sun Q."/>
            <person name="Mori K."/>
        </authorList>
    </citation>
    <scope>NUCLEOTIDE SEQUENCE [LARGE SCALE GENOMIC DNA]</scope>
    <source>
        <strain evidence="2 3">TBRC 4575</strain>
    </source>
</reference>
<keyword evidence="1" id="KW-0472">Membrane</keyword>
<accession>A0ABV6K1X7</accession>
<feature type="transmembrane region" description="Helical" evidence="1">
    <location>
        <begin position="52"/>
        <end position="73"/>
    </location>
</feature>
<evidence type="ECO:0000313" key="3">
    <source>
        <dbReference type="Proteomes" id="UP001589855"/>
    </source>
</evidence>
<evidence type="ECO:0000313" key="2">
    <source>
        <dbReference type="EMBL" id="MFC0423202.1"/>
    </source>
</evidence>
<proteinExistence type="predicted"/>
<feature type="transmembrane region" description="Helical" evidence="1">
    <location>
        <begin position="110"/>
        <end position="129"/>
    </location>
</feature>
<name>A0ABV6K1X7_9LACO</name>
<keyword evidence="3" id="KW-1185">Reference proteome</keyword>
<sequence>MKKIKDERLIIRNLKNIRLSFIIENGALLAVLGWQLGQGQAWSRVVSYQNPLFSIFMLAAVSLTLLSLNVSVPMEDKPRASWGQLVWHGLICWVIAWLFCWGLLRVNPLAAVGLALIFTVIFSGIELVANHLRDPHDDVTHQS</sequence>
<evidence type="ECO:0008006" key="4">
    <source>
        <dbReference type="Google" id="ProtNLM"/>
    </source>
</evidence>